<proteinExistence type="predicted"/>
<name>A0A815SXM0_9BILA</name>
<dbReference type="Proteomes" id="UP000663891">
    <property type="component" value="Unassembled WGS sequence"/>
</dbReference>
<protein>
    <submittedName>
        <fullName evidence="1">Uncharacterized protein</fullName>
    </submittedName>
</protein>
<accession>A0A815SXM0</accession>
<comment type="caution">
    <text evidence="1">The sequence shown here is derived from an EMBL/GenBank/DDBJ whole genome shotgun (WGS) entry which is preliminary data.</text>
</comment>
<dbReference type="EMBL" id="CAJNON010002041">
    <property type="protein sequence ID" value="CAF1497726.1"/>
    <property type="molecule type" value="Genomic_DNA"/>
</dbReference>
<evidence type="ECO:0000313" key="1">
    <source>
        <dbReference type="EMBL" id="CAF1497726.1"/>
    </source>
</evidence>
<dbReference type="OrthoDB" id="10022423at2759"/>
<reference evidence="1" key="1">
    <citation type="submission" date="2021-02" db="EMBL/GenBank/DDBJ databases">
        <authorList>
            <person name="Nowell W R."/>
        </authorList>
    </citation>
    <scope>NUCLEOTIDE SEQUENCE</scope>
</reference>
<evidence type="ECO:0000313" key="2">
    <source>
        <dbReference type="Proteomes" id="UP000663891"/>
    </source>
</evidence>
<feature type="non-terminal residue" evidence="1">
    <location>
        <position position="809"/>
    </location>
</feature>
<organism evidence="1 2">
    <name type="scientific">Adineta steineri</name>
    <dbReference type="NCBI Taxonomy" id="433720"/>
    <lineage>
        <taxon>Eukaryota</taxon>
        <taxon>Metazoa</taxon>
        <taxon>Spiralia</taxon>
        <taxon>Gnathifera</taxon>
        <taxon>Rotifera</taxon>
        <taxon>Eurotatoria</taxon>
        <taxon>Bdelloidea</taxon>
        <taxon>Adinetida</taxon>
        <taxon>Adinetidae</taxon>
        <taxon>Adineta</taxon>
    </lineage>
</organism>
<sequence length="809" mass="92396">MKCQLCDNNTWSIDSNTTLCPTCRQINRSDLFSKILATLLDMYSTNKEFDVIKDKCIQFNKIIKNYPLFITPFCTFDPDEHDTDRIALPYLRTYVISEDNNILQKHLPVKMDTPNGSSLYKTIAILCRLDTEDGARELRVRNVIDMIINAEVYHSADPDLHSCLQWGETWKYFVLEQLRETQSMSSLNAVLTLCLHSLSNIINMRIRSVYPNVPGGNDDLRKRLDRIFSPLETQSNEIILLTITILWSNTKHISSHSTSTMWIPDTVIPLLPKPDCYTNDMLISPRVNSAALQNPAERSFYILSCFCPITQSALNEVVSYSEQQKHSEAEMKKKNTKVSEFQCPKCSKICNDYRFDWRAVTLFRQNFNGARLTYILVDITSSMTFNLLKTITIDKKSSLPRIIQTKEAIKQLLKEIAAAAGPLDQAILTTFDDKLKKPALIPLCDAIDVANVSNLNRIDAIELSPRSIHTYFYTVLKEVYEMFEQVYHSADPDLHSCLQWGETWKYFVLEQLRETQSMSSLNAVLTLCIHSLSNIINMRIRSVYPNVPGGSDDLRKRLDRIFSPLETQSNEIILLTITILWSNTKHISSHSTSTMWIPDTVIPLLPKPDCYTNDMLISPRVNSAALQNPAERSFYILSCFCPITQSALNEVVSYSEQQKHSEAEMKKDNTKVSEFQCPKCSKICNDYRFDWRAVTLFRQNFNGARLTYILVDITSSMTFNLLKTITIDKKSSLPRIIQTKEAIKQLLKEIAAAAGPLDQAILTTFDDKIKKPALIPLCDAIDVANVSNLNRIDAIELSPRSIHTYFYTV</sequence>
<dbReference type="AlphaFoldDB" id="A0A815SXM0"/>
<gene>
    <name evidence="1" type="ORF">VCS650_LOCUS42070</name>
</gene>